<evidence type="ECO:0000256" key="2">
    <source>
        <dbReference type="ARBA" id="ARBA00007447"/>
    </source>
</evidence>
<dbReference type="GO" id="GO:0004190">
    <property type="term" value="F:aspartic-type endopeptidase activity"/>
    <property type="evidence" value="ECO:0007669"/>
    <property type="project" value="UniProtKB-KW"/>
</dbReference>
<keyword evidence="5" id="KW-0064">Aspartyl protease</keyword>
<accession>A0AA89AND3</accession>
<dbReference type="GO" id="GO:0006508">
    <property type="term" value="P:proteolysis"/>
    <property type="evidence" value="ECO:0007669"/>
    <property type="project" value="UniProtKB-KW"/>
</dbReference>
<keyword evidence="6" id="KW-0378">Hydrolase</keyword>
<keyword evidence="4" id="KW-0645">Protease</keyword>
<sequence length="440" mass="48908">MDFTFYVLMIIFSPFLVQPLAAATDMNGFTIDLIHRDSRFSPFYNPAAHHDIVFHDRRPIASRNTSRRPYPESTVKPSEAEFLMKISIGSPPVESYAIADTGSDVVWVQCVPCDNCEKNDYSSHLFNPLKSYTYKELSCRSRPCQGLPKNLRLCDSVNSTIKPKRCDYAYGYVDLSYTIGILSSDTFTFASAESHGRSISLRFPKSTFGCVHTTNGSFDSHAAGLVGLGHGPLSLITQLGDQIHHKFSYCLLPVTSNTTSKLRFGEQAVLTGKGLVSTPMFFEPEDPSYYLKLEAVSIGKKKIVNGHLTLAGKGNIVCDSGTPLIFLKTDFYNQVEAAVRDAIRLKAIKNPDPESNFELCYDTRSFDRYPEIKIVFHFTGASVTLKTVNTFLGDENITCLAMAATEGDAFFGNLAQINFRVEYDLASKRVSFVPADCSKY</sequence>
<dbReference type="PANTHER" id="PTHR47967:SF128">
    <property type="entry name" value="ASPARTIC PROTEINASE CDR1-LIKE"/>
    <property type="match status" value="1"/>
</dbReference>
<keyword evidence="8" id="KW-0732">Signal</keyword>
<keyword evidence="7" id="KW-0325">Glycoprotein</keyword>
<feature type="domain" description="Peptidase A1" evidence="9">
    <location>
        <begin position="82"/>
        <end position="433"/>
    </location>
</feature>
<name>A0AA89AND3_9ASTE</name>
<dbReference type="EMBL" id="JAVXUP010001707">
    <property type="protein sequence ID" value="KAK3008895.1"/>
    <property type="molecule type" value="Genomic_DNA"/>
</dbReference>
<dbReference type="Pfam" id="PF14543">
    <property type="entry name" value="TAXi_N"/>
    <property type="match status" value="1"/>
</dbReference>
<keyword evidence="3" id="KW-0964">Secreted</keyword>
<dbReference type="InterPro" id="IPR032799">
    <property type="entry name" value="TAXi_C"/>
</dbReference>
<dbReference type="PROSITE" id="PS51767">
    <property type="entry name" value="PEPTIDASE_A1"/>
    <property type="match status" value="1"/>
</dbReference>
<comment type="caution">
    <text evidence="10">The sequence shown here is derived from an EMBL/GenBank/DDBJ whole genome shotgun (WGS) entry which is preliminary data.</text>
</comment>
<evidence type="ECO:0000256" key="7">
    <source>
        <dbReference type="ARBA" id="ARBA00023180"/>
    </source>
</evidence>
<dbReference type="Gene3D" id="2.40.70.10">
    <property type="entry name" value="Acid Proteases"/>
    <property type="match status" value="2"/>
</dbReference>
<comment type="subcellular location">
    <subcellularLocation>
        <location evidence="1">Secreted</location>
    </subcellularLocation>
</comment>
<dbReference type="CDD" id="cd05476">
    <property type="entry name" value="pepsin_A_like_plant"/>
    <property type="match status" value="1"/>
</dbReference>
<dbReference type="InterPro" id="IPR033121">
    <property type="entry name" value="PEPTIDASE_A1"/>
</dbReference>
<evidence type="ECO:0000313" key="11">
    <source>
        <dbReference type="Proteomes" id="UP001188597"/>
    </source>
</evidence>
<protein>
    <recommendedName>
        <fullName evidence="9">Peptidase A1 domain-containing protein</fullName>
    </recommendedName>
</protein>
<gene>
    <name evidence="10" type="ORF">RJ639_015267</name>
</gene>
<evidence type="ECO:0000256" key="3">
    <source>
        <dbReference type="ARBA" id="ARBA00022525"/>
    </source>
</evidence>
<dbReference type="InterPro" id="IPR034161">
    <property type="entry name" value="Pepsin-like_plant"/>
</dbReference>
<dbReference type="GO" id="GO:0005576">
    <property type="term" value="C:extracellular region"/>
    <property type="evidence" value="ECO:0007669"/>
    <property type="project" value="UniProtKB-SubCell"/>
</dbReference>
<dbReference type="Pfam" id="PF14541">
    <property type="entry name" value="TAXi_C"/>
    <property type="match status" value="1"/>
</dbReference>
<keyword evidence="11" id="KW-1185">Reference proteome</keyword>
<dbReference type="InterPro" id="IPR032861">
    <property type="entry name" value="TAXi_N"/>
</dbReference>
<evidence type="ECO:0000259" key="9">
    <source>
        <dbReference type="PROSITE" id="PS51767"/>
    </source>
</evidence>
<dbReference type="InterPro" id="IPR051708">
    <property type="entry name" value="Plant_Aspart_Prot_A1"/>
</dbReference>
<dbReference type="FunFam" id="2.40.70.10:FF:000050">
    <property type="entry name" value="Aspartic proteinase CDR1"/>
    <property type="match status" value="1"/>
</dbReference>
<organism evidence="10 11">
    <name type="scientific">Escallonia herrerae</name>
    <dbReference type="NCBI Taxonomy" id="1293975"/>
    <lineage>
        <taxon>Eukaryota</taxon>
        <taxon>Viridiplantae</taxon>
        <taxon>Streptophyta</taxon>
        <taxon>Embryophyta</taxon>
        <taxon>Tracheophyta</taxon>
        <taxon>Spermatophyta</taxon>
        <taxon>Magnoliopsida</taxon>
        <taxon>eudicotyledons</taxon>
        <taxon>Gunneridae</taxon>
        <taxon>Pentapetalae</taxon>
        <taxon>asterids</taxon>
        <taxon>campanulids</taxon>
        <taxon>Escalloniales</taxon>
        <taxon>Escalloniaceae</taxon>
        <taxon>Escallonia</taxon>
    </lineage>
</organism>
<dbReference type="SUPFAM" id="SSF50630">
    <property type="entry name" value="Acid proteases"/>
    <property type="match status" value="1"/>
</dbReference>
<proteinExistence type="inferred from homology"/>
<dbReference type="Proteomes" id="UP001188597">
    <property type="component" value="Unassembled WGS sequence"/>
</dbReference>
<feature type="chain" id="PRO_5041737272" description="Peptidase A1 domain-containing protein" evidence="8">
    <location>
        <begin position="24"/>
        <end position="440"/>
    </location>
</feature>
<comment type="similarity">
    <text evidence="2">Belongs to the peptidase A1 family.</text>
</comment>
<evidence type="ECO:0000256" key="5">
    <source>
        <dbReference type="ARBA" id="ARBA00022750"/>
    </source>
</evidence>
<evidence type="ECO:0000256" key="4">
    <source>
        <dbReference type="ARBA" id="ARBA00022670"/>
    </source>
</evidence>
<evidence type="ECO:0000256" key="1">
    <source>
        <dbReference type="ARBA" id="ARBA00004613"/>
    </source>
</evidence>
<feature type="signal peptide" evidence="8">
    <location>
        <begin position="1"/>
        <end position="23"/>
    </location>
</feature>
<reference evidence="10" key="1">
    <citation type="submission" date="2022-12" db="EMBL/GenBank/DDBJ databases">
        <title>Draft genome assemblies for two species of Escallonia (Escalloniales).</title>
        <authorList>
            <person name="Chanderbali A."/>
            <person name="Dervinis C."/>
            <person name="Anghel I."/>
            <person name="Soltis D."/>
            <person name="Soltis P."/>
            <person name="Zapata F."/>
        </authorList>
    </citation>
    <scope>NUCLEOTIDE SEQUENCE</scope>
    <source>
        <strain evidence="10">UCBG64.0493</strain>
        <tissue evidence="10">Leaf</tissue>
    </source>
</reference>
<dbReference type="AlphaFoldDB" id="A0AA89AND3"/>
<evidence type="ECO:0000256" key="6">
    <source>
        <dbReference type="ARBA" id="ARBA00022801"/>
    </source>
</evidence>
<evidence type="ECO:0000313" key="10">
    <source>
        <dbReference type="EMBL" id="KAK3008895.1"/>
    </source>
</evidence>
<dbReference type="PANTHER" id="PTHR47967">
    <property type="entry name" value="OS07G0603500 PROTEIN-RELATED"/>
    <property type="match status" value="1"/>
</dbReference>
<evidence type="ECO:0000256" key="8">
    <source>
        <dbReference type="SAM" id="SignalP"/>
    </source>
</evidence>
<dbReference type="InterPro" id="IPR021109">
    <property type="entry name" value="Peptidase_aspartic_dom_sf"/>
</dbReference>